<dbReference type="RefSeq" id="WP_014681358.1">
    <property type="nucleotide sequence ID" value="NC_017770.1"/>
</dbReference>
<dbReference type="AlphaFoldDB" id="H8KWL4"/>
<gene>
    <name evidence="1" type="ordered locus">Solca_3119</name>
</gene>
<evidence type="ECO:0000313" key="1">
    <source>
        <dbReference type="EMBL" id="AFD08132.1"/>
    </source>
</evidence>
<evidence type="ECO:0000313" key="2">
    <source>
        <dbReference type="Proteomes" id="UP000007590"/>
    </source>
</evidence>
<dbReference type="eggNOG" id="ENOG502ZBYX">
    <property type="taxonomic scope" value="Bacteria"/>
</dbReference>
<accession>H8KWL4</accession>
<reference evidence="1" key="1">
    <citation type="submission" date="2012-02" db="EMBL/GenBank/DDBJ databases">
        <title>The complete genome of Solitalea canadensis DSM 3403.</title>
        <authorList>
            <consortium name="US DOE Joint Genome Institute (JGI-PGF)"/>
            <person name="Lucas S."/>
            <person name="Copeland A."/>
            <person name="Lapidus A."/>
            <person name="Glavina del Rio T."/>
            <person name="Dalin E."/>
            <person name="Tice H."/>
            <person name="Bruce D."/>
            <person name="Goodwin L."/>
            <person name="Pitluck S."/>
            <person name="Peters L."/>
            <person name="Ovchinnikova G."/>
            <person name="Lu M."/>
            <person name="Kyrpides N."/>
            <person name="Mavromatis K."/>
            <person name="Ivanova N."/>
            <person name="Brettin T."/>
            <person name="Detter J.C."/>
            <person name="Han C."/>
            <person name="Larimer F."/>
            <person name="Land M."/>
            <person name="Hauser L."/>
            <person name="Markowitz V."/>
            <person name="Cheng J.-F."/>
            <person name="Hugenholtz P."/>
            <person name="Woyke T."/>
            <person name="Wu D."/>
            <person name="Spring S."/>
            <person name="Schroeder M."/>
            <person name="Kopitz M."/>
            <person name="Brambilla E."/>
            <person name="Klenk H.-P."/>
            <person name="Eisen J.A."/>
        </authorList>
    </citation>
    <scope>NUCLEOTIDE SEQUENCE</scope>
    <source>
        <strain evidence="1">DSM 3403</strain>
    </source>
</reference>
<name>H8KWL4_SOLCM</name>
<protein>
    <recommendedName>
        <fullName evidence="3">Outer membrane protein V</fullName>
    </recommendedName>
</protein>
<keyword evidence="2" id="KW-1185">Reference proteome</keyword>
<sequence length="264" mass="28985">MIGFAQADSSKTTLTVAAMYISNANYYGQTTDQKFPLVLTNATVRLPMGLYFASSIYQLINTEGGTVVALGAGYDYSLTEKLTVGLGFNHTFFPTNSPLLQASNAENINASVTYNYWLTSALSADYAFGKEQDFFITLTNSKAFSLGSLFSDEDYISIEPGVEIVAGTQHFYDTYITKKNNKANPGGKPNVQQQPVNNGNGSIVSYVPASKFSLLSYNLKMPLAYNRSTYLIEAAYQLSILGKQVDAVSTTPKSFFNLSFYYQF</sequence>
<organism evidence="1 2">
    <name type="scientific">Solitalea canadensis (strain ATCC 29591 / DSM 3403 / JCM 21819 / LMG 8368 / NBRC 15130 / NCIMB 12057 / USAM 9D)</name>
    <name type="common">Flexibacter canadensis</name>
    <dbReference type="NCBI Taxonomy" id="929556"/>
    <lineage>
        <taxon>Bacteria</taxon>
        <taxon>Pseudomonadati</taxon>
        <taxon>Bacteroidota</taxon>
        <taxon>Sphingobacteriia</taxon>
        <taxon>Sphingobacteriales</taxon>
        <taxon>Sphingobacteriaceae</taxon>
        <taxon>Solitalea</taxon>
    </lineage>
</organism>
<proteinExistence type="predicted"/>
<dbReference type="KEGG" id="scn:Solca_3119"/>
<dbReference type="OrthoDB" id="835191at2"/>
<dbReference type="STRING" id="929556.Solca_3119"/>
<dbReference type="HOGENOM" id="CLU_926935_0_0_10"/>
<dbReference type="Proteomes" id="UP000007590">
    <property type="component" value="Chromosome"/>
</dbReference>
<dbReference type="EMBL" id="CP003349">
    <property type="protein sequence ID" value="AFD08132.1"/>
    <property type="molecule type" value="Genomic_DNA"/>
</dbReference>
<evidence type="ECO:0008006" key="3">
    <source>
        <dbReference type="Google" id="ProtNLM"/>
    </source>
</evidence>